<name>A0ABD1SWD4_9LAMI</name>
<organism evidence="2 3">
    <name type="scientific">Abeliophyllum distichum</name>
    <dbReference type="NCBI Taxonomy" id="126358"/>
    <lineage>
        <taxon>Eukaryota</taxon>
        <taxon>Viridiplantae</taxon>
        <taxon>Streptophyta</taxon>
        <taxon>Embryophyta</taxon>
        <taxon>Tracheophyta</taxon>
        <taxon>Spermatophyta</taxon>
        <taxon>Magnoliopsida</taxon>
        <taxon>eudicotyledons</taxon>
        <taxon>Gunneridae</taxon>
        <taxon>Pentapetalae</taxon>
        <taxon>asterids</taxon>
        <taxon>lamiids</taxon>
        <taxon>Lamiales</taxon>
        <taxon>Oleaceae</taxon>
        <taxon>Forsythieae</taxon>
        <taxon>Abeliophyllum</taxon>
    </lineage>
</organism>
<feature type="compositionally biased region" description="Basic and acidic residues" evidence="1">
    <location>
        <begin position="8"/>
        <end position="20"/>
    </location>
</feature>
<dbReference type="AlphaFoldDB" id="A0ABD1SWD4"/>
<dbReference type="Proteomes" id="UP001604336">
    <property type="component" value="Unassembled WGS sequence"/>
</dbReference>
<evidence type="ECO:0000256" key="1">
    <source>
        <dbReference type="SAM" id="MobiDB-lite"/>
    </source>
</evidence>
<comment type="caution">
    <text evidence="2">The sequence shown here is derived from an EMBL/GenBank/DDBJ whole genome shotgun (WGS) entry which is preliminary data.</text>
</comment>
<evidence type="ECO:0000313" key="3">
    <source>
        <dbReference type="Proteomes" id="UP001604336"/>
    </source>
</evidence>
<accession>A0ABD1SWD4</accession>
<keyword evidence="3" id="KW-1185">Reference proteome</keyword>
<reference evidence="3" key="1">
    <citation type="submission" date="2024-07" db="EMBL/GenBank/DDBJ databases">
        <title>Two chromosome-level genome assemblies of Korean endemic species Abeliophyllum distichum and Forsythia ovata (Oleaceae).</title>
        <authorList>
            <person name="Jang H."/>
        </authorList>
    </citation>
    <scope>NUCLEOTIDE SEQUENCE [LARGE SCALE GENOMIC DNA]</scope>
</reference>
<sequence length="111" mass="12204">MDEADDEKDVHPPSHPHDISSSHMLSSSISGFSFTEDHYNLLNDRIYSFTTTVDSLQHTVDGLQNTATSLQHSVEGPHHSVNGLISLLQQVLASQQAIHSCLDTVFPPPEN</sequence>
<feature type="region of interest" description="Disordered" evidence="1">
    <location>
        <begin position="1"/>
        <end position="25"/>
    </location>
</feature>
<evidence type="ECO:0000313" key="2">
    <source>
        <dbReference type="EMBL" id="KAL2504750.1"/>
    </source>
</evidence>
<proteinExistence type="predicted"/>
<dbReference type="EMBL" id="JBFOLK010000006">
    <property type="protein sequence ID" value="KAL2504750.1"/>
    <property type="molecule type" value="Genomic_DNA"/>
</dbReference>
<gene>
    <name evidence="2" type="ORF">Adt_20371</name>
</gene>
<protein>
    <submittedName>
        <fullName evidence="2">Uncharacterized protein</fullName>
    </submittedName>
</protein>